<feature type="transmembrane region" description="Helical" evidence="5">
    <location>
        <begin position="38"/>
        <end position="62"/>
    </location>
</feature>
<gene>
    <name evidence="6" type="primary">LOC104911959</name>
</gene>
<protein>
    <recommendedName>
        <fullName evidence="8">Beta-microseminoprotein</fullName>
    </recommendedName>
</protein>
<organism evidence="6 7">
    <name type="scientific">Meleagris gallopavo</name>
    <name type="common">Wild turkey</name>
    <dbReference type="NCBI Taxonomy" id="9103"/>
    <lineage>
        <taxon>Eukaryota</taxon>
        <taxon>Metazoa</taxon>
        <taxon>Chordata</taxon>
        <taxon>Craniata</taxon>
        <taxon>Vertebrata</taxon>
        <taxon>Euteleostomi</taxon>
        <taxon>Archelosauria</taxon>
        <taxon>Archosauria</taxon>
        <taxon>Dinosauria</taxon>
        <taxon>Saurischia</taxon>
        <taxon>Theropoda</taxon>
        <taxon>Coelurosauria</taxon>
        <taxon>Aves</taxon>
        <taxon>Neognathae</taxon>
        <taxon>Galloanserae</taxon>
        <taxon>Galliformes</taxon>
        <taxon>Phasianidae</taxon>
        <taxon>Meleagridinae</taxon>
        <taxon>Meleagris</taxon>
    </lineage>
</organism>
<evidence type="ECO:0000313" key="7">
    <source>
        <dbReference type="Proteomes" id="UP000001645"/>
    </source>
</evidence>
<dbReference type="Gene3D" id="2.10.70.10">
    <property type="entry name" value="Complement Module, domain 1"/>
    <property type="match status" value="1"/>
</dbReference>
<keyword evidence="5" id="KW-0472">Membrane</keyword>
<evidence type="ECO:0000256" key="3">
    <source>
        <dbReference type="ARBA" id="ARBA00022525"/>
    </source>
</evidence>
<dbReference type="Gene3D" id="2.20.25.590">
    <property type="match status" value="1"/>
</dbReference>
<sequence length="145" mass="16251">MSSMVLTGINLAGQGDLPSHSTSIHPSTCRRLFCKMKILLAFLFSMGIIVTQGDAFCFHQFFKPGEAEKGCMVDGVLYPFGEISRTENCLTCSCSQYEMHCCSLYTTPVNYDKETCKVIFNNKNCDYDVVQKHPSKPCTQYTRIG</sequence>
<keyword evidence="5" id="KW-0812">Transmembrane</keyword>
<dbReference type="PANTHER" id="PTHR10500:SF7">
    <property type="entry name" value="BETA-MICROSEMINOPROTEIN"/>
    <property type="match status" value="1"/>
</dbReference>
<comment type="similarity">
    <text evidence="2">Belongs to the beta-microseminoprotein family.</text>
</comment>
<accession>G1N710</accession>
<keyword evidence="4" id="KW-1015">Disulfide bond</keyword>
<keyword evidence="5" id="KW-1133">Transmembrane helix</keyword>
<dbReference type="PANTHER" id="PTHR10500">
    <property type="entry name" value="BETA-MICROSEMINOPROTEIN"/>
    <property type="match status" value="1"/>
</dbReference>
<dbReference type="Ensembl" id="ENSMGAT00000008737.2">
    <property type="protein sequence ID" value="ENSMGAP00000007948.2"/>
    <property type="gene ID" value="ENSMGAG00000007796.2"/>
</dbReference>
<dbReference type="Bgee" id="ENSMGAG00000007796">
    <property type="expression patterns" value="Expressed in liver and 11 other cell types or tissues"/>
</dbReference>
<reference evidence="6" key="2">
    <citation type="submission" date="2025-08" db="UniProtKB">
        <authorList>
            <consortium name="Ensembl"/>
        </authorList>
    </citation>
    <scope>IDENTIFICATION</scope>
</reference>
<dbReference type="OrthoDB" id="9969981at2759"/>
<reference evidence="6" key="3">
    <citation type="submission" date="2025-09" db="UniProtKB">
        <authorList>
            <consortium name="Ensembl"/>
        </authorList>
    </citation>
    <scope>IDENTIFICATION</scope>
</reference>
<dbReference type="Pfam" id="PF05825">
    <property type="entry name" value="PSP94"/>
    <property type="match status" value="1"/>
</dbReference>
<evidence type="ECO:0000256" key="1">
    <source>
        <dbReference type="ARBA" id="ARBA00004613"/>
    </source>
</evidence>
<evidence type="ECO:0000256" key="5">
    <source>
        <dbReference type="SAM" id="Phobius"/>
    </source>
</evidence>
<evidence type="ECO:0000256" key="4">
    <source>
        <dbReference type="ARBA" id="ARBA00023157"/>
    </source>
</evidence>
<keyword evidence="7" id="KW-1185">Reference proteome</keyword>
<keyword evidence="3" id="KW-0964">Secreted</keyword>
<dbReference type="HOGENOM" id="CLU_3227130_0_0_1"/>
<dbReference type="Proteomes" id="UP000001645">
    <property type="component" value="Chromosome 8"/>
</dbReference>
<name>G1N710_MELGA</name>
<evidence type="ECO:0008006" key="8">
    <source>
        <dbReference type="Google" id="ProtNLM"/>
    </source>
</evidence>
<dbReference type="InParanoid" id="G1N710"/>
<comment type="subcellular location">
    <subcellularLocation>
        <location evidence="1">Secreted</location>
    </subcellularLocation>
</comment>
<dbReference type="GeneTree" id="ENSGT00940000154371"/>
<dbReference type="GO" id="GO:0005576">
    <property type="term" value="C:extracellular region"/>
    <property type="evidence" value="ECO:0007669"/>
    <property type="project" value="UniProtKB-SubCell"/>
</dbReference>
<evidence type="ECO:0000256" key="2">
    <source>
        <dbReference type="ARBA" id="ARBA00010352"/>
    </source>
</evidence>
<evidence type="ECO:0000313" key="6">
    <source>
        <dbReference type="Ensembl" id="ENSMGAP00000007948.2"/>
    </source>
</evidence>
<dbReference type="InterPro" id="IPR008735">
    <property type="entry name" value="PSP94"/>
</dbReference>
<proteinExistence type="inferred from homology"/>
<dbReference type="AlphaFoldDB" id="G1N710"/>
<reference evidence="6 7" key="1">
    <citation type="journal article" date="2010" name="PLoS Biol.">
        <title>Multi-platform next-generation sequencing of the domestic turkey (Meleagris gallopavo): genome assembly and analysis.</title>
        <authorList>
            <person name="Dalloul R.A."/>
            <person name="Long J.A."/>
            <person name="Zimin A.V."/>
            <person name="Aslam L."/>
            <person name="Beal K."/>
            <person name="Blomberg L.A."/>
            <person name="Bouffard P."/>
            <person name="Burt D.W."/>
            <person name="Crasta O."/>
            <person name="Crooijmans R.P."/>
            <person name="Cooper K."/>
            <person name="Coulombe R.A."/>
            <person name="De S."/>
            <person name="Delany M.E."/>
            <person name="Dodgson J.B."/>
            <person name="Dong J.J."/>
            <person name="Evans C."/>
            <person name="Frederickson K.M."/>
            <person name="Flicek P."/>
            <person name="Florea L."/>
            <person name="Folkerts O."/>
            <person name="Groenen M.A."/>
            <person name="Harkins T.T."/>
            <person name="Herrero J."/>
            <person name="Hoffmann S."/>
            <person name="Megens H.J."/>
            <person name="Jiang A."/>
            <person name="de Jong P."/>
            <person name="Kaiser P."/>
            <person name="Kim H."/>
            <person name="Kim K.W."/>
            <person name="Kim S."/>
            <person name="Langenberger D."/>
            <person name="Lee M.K."/>
            <person name="Lee T."/>
            <person name="Mane S."/>
            <person name="Marcais G."/>
            <person name="Marz M."/>
            <person name="McElroy A.P."/>
            <person name="Modise T."/>
            <person name="Nefedov M."/>
            <person name="Notredame C."/>
            <person name="Paton I.R."/>
            <person name="Payne W.S."/>
            <person name="Pertea G."/>
            <person name="Prickett D."/>
            <person name="Puiu D."/>
            <person name="Qioa D."/>
            <person name="Raineri E."/>
            <person name="Ruffier M."/>
            <person name="Salzberg S.L."/>
            <person name="Schatz M.C."/>
            <person name="Scheuring C."/>
            <person name="Schmidt C.J."/>
            <person name="Schroeder S."/>
            <person name="Searle S.M."/>
            <person name="Smith E.J."/>
            <person name="Smith J."/>
            <person name="Sonstegard T.S."/>
            <person name="Stadler P.F."/>
            <person name="Tafer H."/>
            <person name="Tu Z.J."/>
            <person name="Van Tassell C.P."/>
            <person name="Vilella A.J."/>
            <person name="Williams K.P."/>
            <person name="Yorke J.A."/>
            <person name="Zhang L."/>
            <person name="Zhang H.B."/>
            <person name="Zhang X."/>
            <person name="Zhang Y."/>
            <person name="Reed K.M."/>
        </authorList>
    </citation>
    <scope>NUCLEOTIDE SEQUENCE [LARGE SCALE GENOMIC DNA]</scope>
</reference>